<keyword evidence="1" id="KW-0472">Membrane</keyword>
<protein>
    <submittedName>
        <fullName evidence="2">Uncharacterized protein</fullName>
    </submittedName>
</protein>
<gene>
    <name evidence="2" type="ORF">FJ651_09570</name>
</gene>
<feature type="transmembrane region" description="Helical" evidence="1">
    <location>
        <begin position="12"/>
        <end position="35"/>
    </location>
</feature>
<keyword evidence="1" id="KW-1133">Transmembrane helix</keyword>
<reference evidence="2 3" key="1">
    <citation type="submission" date="2019-06" db="EMBL/GenBank/DDBJ databases">
        <title>Flavobacteriaceae Paucihalobacterium erythroidium CWB-1, complete genome.</title>
        <authorList>
            <person name="Wu S."/>
        </authorList>
    </citation>
    <scope>NUCLEOTIDE SEQUENCE [LARGE SCALE GENOMIC DNA]</scope>
    <source>
        <strain evidence="2 3">CWB-1</strain>
    </source>
</reference>
<sequence>MGKYKKLALSLVLDFIGFITIFDVIWAPLSAYIMTRMYPGNKGKVAGVVSFIEEILPGLDIIPTFTIMWFYTYVFSKNEDHVIEVKG</sequence>
<dbReference type="EMBL" id="VHIQ01000004">
    <property type="protein sequence ID" value="TPV33330.1"/>
    <property type="molecule type" value="Genomic_DNA"/>
</dbReference>
<dbReference type="OrthoDB" id="1144067at2"/>
<evidence type="ECO:0000313" key="3">
    <source>
        <dbReference type="Proteomes" id="UP000317332"/>
    </source>
</evidence>
<keyword evidence="1" id="KW-0812">Transmembrane</keyword>
<dbReference type="Proteomes" id="UP000317332">
    <property type="component" value="Unassembled WGS sequence"/>
</dbReference>
<keyword evidence="3" id="KW-1185">Reference proteome</keyword>
<comment type="caution">
    <text evidence="2">The sequence shown here is derived from an EMBL/GenBank/DDBJ whole genome shotgun (WGS) entry which is preliminary data.</text>
</comment>
<proteinExistence type="predicted"/>
<dbReference type="RefSeq" id="WP_140990292.1">
    <property type="nucleotide sequence ID" value="NZ_VHIQ01000004.1"/>
</dbReference>
<evidence type="ECO:0000256" key="1">
    <source>
        <dbReference type="SAM" id="Phobius"/>
    </source>
</evidence>
<dbReference type="AlphaFoldDB" id="A0A506PM83"/>
<name>A0A506PM83_9FLAO</name>
<feature type="transmembrane region" description="Helical" evidence="1">
    <location>
        <begin position="55"/>
        <end position="74"/>
    </location>
</feature>
<evidence type="ECO:0000313" key="2">
    <source>
        <dbReference type="EMBL" id="TPV33330.1"/>
    </source>
</evidence>
<accession>A0A506PM83</accession>
<organism evidence="2 3">
    <name type="scientific">Paucihalobacter ruber</name>
    <dbReference type="NCBI Taxonomy" id="2567861"/>
    <lineage>
        <taxon>Bacteria</taxon>
        <taxon>Pseudomonadati</taxon>
        <taxon>Bacteroidota</taxon>
        <taxon>Flavobacteriia</taxon>
        <taxon>Flavobacteriales</taxon>
        <taxon>Flavobacteriaceae</taxon>
        <taxon>Paucihalobacter</taxon>
    </lineage>
</organism>